<evidence type="ECO:0000313" key="2">
    <source>
        <dbReference type="EMBL" id="VEL18395.1"/>
    </source>
</evidence>
<feature type="region of interest" description="Disordered" evidence="1">
    <location>
        <begin position="36"/>
        <end position="89"/>
    </location>
</feature>
<dbReference type="PANTHER" id="PTHR45589:SF1">
    <property type="entry name" value="WD REPEAT DOMAIN 62, ISOFORM G"/>
    <property type="match status" value="1"/>
</dbReference>
<dbReference type="AlphaFoldDB" id="A0A3S5FDE9"/>
<dbReference type="PANTHER" id="PTHR45589">
    <property type="entry name" value="WD REPEAT DOMAIN 62, ISOFORM G"/>
    <property type="match status" value="1"/>
</dbReference>
<accession>A0A3S5FDE9</accession>
<protein>
    <submittedName>
        <fullName evidence="2">Uncharacterized protein</fullName>
    </submittedName>
</protein>
<organism evidence="2 3">
    <name type="scientific">Protopolystoma xenopodis</name>
    <dbReference type="NCBI Taxonomy" id="117903"/>
    <lineage>
        <taxon>Eukaryota</taxon>
        <taxon>Metazoa</taxon>
        <taxon>Spiralia</taxon>
        <taxon>Lophotrochozoa</taxon>
        <taxon>Platyhelminthes</taxon>
        <taxon>Monogenea</taxon>
        <taxon>Polyopisthocotylea</taxon>
        <taxon>Polystomatidea</taxon>
        <taxon>Polystomatidae</taxon>
        <taxon>Protopolystoma</taxon>
    </lineage>
</organism>
<dbReference type="OrthoDB" id="6154712at2759"/>
<sequence length="233" mass="24710">MLLQGRNALLGDLIDGTFTDVVCLLASSSTMSRSALPGISSSSSSHTPNQAAQLETSARSSSRKVLSVQSALPHNVPSAASEDHLSQPSYDNDLSDEIIYSMGNDGGGLSSNNCVYANNIISEYAASDHLSFGSKRRPAGARPQPETLVLFISQSGQLLQCNGQRRLDKWVDLKVQKAVCLACDGSVVAVGCASGTCLLFDGITLLFLAKLPPPPYFGADFHLKTSLLNLEFD</sequence>
<gene>
    <name evidence="2" type="ORF">PXEA_LOCUS11835</name>
</gene>
<dbReference type="Proteomes" id="UP000784294">
    <property type="component" value="Unassembled WGS sequence"/>
</dbReference>
<keyword evidence="3" id="KW-1185">Reference proteome</keyword>
<dbReference type="InterPro" id="IPR052779">
    <property type="entry name" value="WDR62"/>
</dbReference>
<proteinExistence type="predicted"/>
<reference evidence="2" key="1">
    <citation type="submission" date="2018-11" db="EMBL/GenBank/DDBJ databases">
        <authorList>
            <consortium name="Pathogen Informatics"/>
        </authorList>
    </citation>
    <scope>NUCLEOTIDE SEQUENCE</scope>
</reference>
<name>A0A3S5FDE9_9PLAT</name>
<evidence type="ECO:0000313" key="3">
    <source>
        <dbReference type="Proteomes" id="UP000784294"/>
    </source>
</evidence>
<comment type="caution">
    <text evidence="2">The sequence shown here is derived from an EMBL/GenBank/DDBJ whole genome shotgun (WGS) entry which is preliminary data.</text>
</comment>
<evidence type="ECO:0000256" key="1">
    <source>
        <dbReference type="SAM" id="MobiDB-lite"/>
    </source>
</evidence>
<feature type="compositionally biased region" description="Polar residues" evidence="1">
    <location>
        <begin position="46"/>
        <end position="72"/>
    </location>
</feature>
<dbReference type="EMBL" id="CAAALY010036813">
    <property type="protein sequence ID" value="VEL18395.1"/>
    <property type="molecule type" value="Genomic_DNA"/>
</dbReference>